<dbReference type="InterPro" id="IPR004647">
    <property type="entry name" value="Fe-S_hydro-lyase_TtdB-typ_cat"/>
</dbReference>
<evidence type="ECO:0000259" key="3">
    <source>
        <dbReference type="Pfam" id="PF05683"/>
    </source>
</evidence>
<dbReference type="Proteomes" id="UP001286174">
    <property type="component" value="Unassembled WGS sequence"/>
</dbReference>
<dbReference type="PANTHER" id="PTHR43351">
    <property type="entry name" value="L(+)-TARTRATE DEHYDRATASE SUBUNIT BETA"/>
    <property type="match status" value="1"/>
</dbReference>
<accession>A0AB35TZP1</accession>
<evidence type="ECO:0000256" key="2">
    <source>
        <dbReference type="ARBA" id="ARBA00023239"/>
    </source>
</evidence>
<keyword evidence="2" id="KW-0456">Lyase</keyword>
<dbReference type="SUPFAM" id="SSF117457">
    <property type="entry name" value="FumA C-terminal domain-like"/>
    <property type="match status" value="1"/>
</dbReference>
<gene>
    <name evidence="4" type="ORF">MOZ60_00565</name>
</gene>
<keyword evidence="5" id="KW-1185">Reference proteome</keyword>
<sequence length="179" mass="19160">MKEIHLPLTEEEIASLHAGDGVLLSGVIYTARDAAHKRMAQLIKEGKPLPFDLNGSVIYYVGPTPGDDRHLIGSAGPTTSSRMDVYTPKLLDLGLKATIGKGRRCEAVKEAIVRNKAIYFIAVGGAGALMSHCITSCETIAFDDLLSEAVRKLTVKDLPCFVGIDASGNDIYDTKGSQL</sequence>
<dbReference type="Gene3D" id="3.20.130.10">
    <property type="entry name" value="Fe-S hydro-lyase, tartrate dehydratase beta-type, catalytic domain"/>
    <property type="match status" value="1"/>
</dbReference>
<dbReference type="Pfam" id="PF05683">
    <property type="entry name" value="Fumerase_C"/>
    <property type="match status" value="1"/>
</dbReference>
<evidence type="ECO:0000313" key="5">
    <source>
        <dbReference type="Proteomes" id="UP001286174"/>
    </source>
</evidence>
<evidence type="ECO:0000313" key="4">
    <source>
        <dbReference type="EMBL" id="MDX8418580.1"/>
    </source>
</evidence>
<dbReference type="NCBIfam" id="NF005310">
    <property type="entry name" value="PRK06842.1"/>
    <property type="match status" value="1"/>
</dbReference>
<dbReference type="NCBIfam" id="TIGR00723">
    <property type="entry name" value="ttdB_fumA_fumB"/>
    <property type="match status" value="1"/>
</dbReference>
<comment type="similarity">
    <text evidence="1">Belongs to the class-I fumarase family.</text>
</comment>
<reference evidence="4 5" key="1">
    <citation type="submission" date="2022-03" db="EMBL/GenBank/DDBJ databases">
        <title>Novel taxa within the pig intestine.</title>
        <authorList>
            <person name="Wylensek D."/>
            <person name="Bishof K."/>
            <person name="Afrizal A."/>
            <person name="Clavel T."/>
        </authorList>
    </citation>
    <scope>NUCLEOTIDE SEQUENCE [LARGE SCALE GENOMIC DNA]</scope>
    <source>
        <strain evidence="4 5">CLA-KB-P133</strain>
    </source>
</reference>
<name>A0AB35TZP1_9FIRM</name>
<dbReference type="PANTHER" id="PTHR43351:SF2">
    <property type="entry name" value="L(+)-TARTRATE DEHYDRATASE SUBUNIT BETA-RELATED"/>
    <property type="match status" value="1"/>
</dbReference>
<organism evidence="4 5">
    <name type="scientific">Grylomicrobium aquisgranensis</name>
    <dbReference type="NCBI Taxonomy" id="2926318"/>
    <lineage>
        <taxon>Bacteria</taxon>
        <taxon>Bacillati</taxon>
        <taxon>Bacillota</taxon>
        <taxon>Erysipelotrichia</taxon>
        <taxon>Erysipelotrichales</taxon>
        <taxon>Erysipelotrichaceae</taxon>
        <taxon>Grylomicrobium</taxon>
    </lineage>
</organism>
<comment type="caution">
    <text evidence="4">The sequence shown here is derived from an EMBL/GenBank/DDBJ whole genome shotgun (WGS) entry which is preliminary data.</text>
</comment>
<dbReference type="AlphaFoldDB" id="A0AB35TZP1"/>
<feature type="domain" description="Fe-S hydro-lyase tartrate dehydratase beta-type catalytic" evidence="3">
    <location>
        <begin position="7"/>
        <end position="174"/>
    </location>
</feature>
<dbReference type="InterPro" id="IPR036660">
    <property type="entry name" value="Fe-S_hydroAse_TtdB_cat_sf"/>
</dbReference>
<evidence type="ECO:0000256" key="1">
    <source>
        <dbReference type="ARBA" id="ARBA00008876"/>
    </source>
</evidence>
<dbReference type="GO" id="GO:0016836">
    <property type="term" value="F:hydro-lyase activity"/>
    <property type="evidence" value="ECO:0007669"/>
    <property type="project" value="InterPro"/>
</dbReference>
<dbReference type="RefSeq" id="WP_277635496.1">
    <property type="nucleotide sequence ID" value="NZ_JALBUR010000001.1"/>
</dbReference>
<protein>
    <submittedName>
        <fullName evidence="4">Fe-S-containing hydro-lyase</fullName>
    </submittedName>
</protein>
<proteinExistence type="inferred from homology"/>
<dbReference type="EMBL" id="JALBUR010000001">
    <property type="protein sequence ID" value="MDX8418580.1"/>
    <property type="molecule type" value="Genomic_DNA"/>
</dbReference>